<organism evidence="1 2">
    <name type="scientific">Eiseniibacteriota bacterium</name>
    <dbReference type="NCBI Taxonomy" id="2212470"/>
    <lineage>
        <taxon>Bacteria</taxon>
        <taxon>Candidatus Eiseniibacteriota</taxon>
    </lineage>
</organism>
<evidence type="ECO:0000313" key="2">
    <source>
        <dbReference type="Proteomes" id="UP000696931"/>
    </source>
</evidence>
<dbReference type="AlphaFoldDB" id="A0A933SDA9"/>
<sequence length="168" mass="17457">MAEVTAAVGRALAAYHAQVEPALWEDLREAGVFADADAAVARAEWECLALHACVRGLVAGSGFGDTTADTLDAMHEHVLAAWTLEHPDGVAARRERVAARYDEYGRIGQERESDGPGEVASALGLAASAHVFAPRVAGVAAAAMLAGLHEAMAEGAAEVVRRCLAEQA</sequence>
<dbReference type="Proteomes" id="UP000696931">
    <property type="component" value="Unassembled WGS sequence"/>
</dbReference>
<name>A0A933SDA9_UNCEI</name>
<comment type="caution">
    <text evidence="1">The sequence shown here is derived from an EMBL/GenBank/DDBJ whole genome shotgun (WGS) entry which is preliminary data.</text>
</comment>
<accession>A0A933SDA9</accession>
<proteinExistence type="predicted"/>
<protein>
    <submittedName>
        <fullName evidence="1">Uncharacterized protein</fullName>
    </submittedName>
</protein>
<reference evidence="1" key="1">
    <citation type="submission" date="2020-07" db="EMBL/GenBank/DDBJ databases">
        <title>Huge and variable diversity of episymbiotic CPR bacteria and DPANN archaea in groundwater ecosystems.</title>
        <authorList>
            <person name="He C.Y."/>
            <person name="Keren R."/>
            <person name="Whittaker M."/>
            <person name="Farag I.F."/>
            <person name="Doudna J."/>
            <person name="Cate J.H.D."/>
            <person name="Banfield J.F."/>
        </authorList>
    </citation>
    <scope>NUCLEOTIDE SEQUENCE</scope>
    <source>
        <strain evidence="1">NC_groundwater_1813_Pr3_B-0.1um_71_17</strain>
    </source>
</reference>
<evidence type="ECO:0000313" key="1">
    <source>
        <dbReference type="EMBL" id="MBI5170447.1"/>
    </source>
</evidence>
<dbReference type="EMBL" id="JACRIW010000093">
    <property type="protein sequence ID" value="MBI5170447.1"/>
    <property type="molecule type" value="Genomic_DNA"/>
</dbReference>
<gene>
    <name evidence="1" type="ORF">HZA61_13240</name>
</gene>